<keyword evidence="2" id="KW-1185">Reference proteome</keyword>
<dbReference type="AlphaFoldDB" id="A0A3P7AI69"/>
<name>A0A3P7AI69_NIPBR</name>
<evidence type="ECO:0000313" key="1">
    <source>
        <dbReference type="EMBL" id="VDL68756.1"/>
    </source>
</evidence>
<proteinExistence type="predicted"/>
<reference evidence="1 2" key="1">
    <citation type="submission" date="2018-11" db="EMBL/GenBank/DDBJ databases">
        <authorList>
            <consortium name="Pathogen Informatics"/>
        </authorList>
    </citation>
    <scope>NUCLEOTIDE SEQUENCE [LARGE SCALE GENOMIC DNA]</scope>
</reference>
<protein>
    <submittedName>
        <fullName evidence="1">Uncharacterized protein</fullName>
    </submittedName>
</protein>
<dbReference type="Proteomes" id="UP000271162">
    <property type="component" value="Unassembled WGS sequence"/>
</dbReference>
<evidence type="ECO:0000313" key="2">
    <source>
        <dbReference type="Proteomes" id="UP000271162"/>
    </source>
</evidence>
<dbReference type="EMBL" id="UYSL01011660">
    <property type="protein sequence ID" value="VDL68756.1"/>
    <property type="molecule type" value="Genomic_DNA"/>
</dbReference>
<gene>
    <name evidence="1" type="ORF">NBR_LOCUS5167</name>
</gene>
<organism evidence="1 2">
    <name type="scientific">Nippostrongylus brasiliensis</name>
    <name type="common">Rat hookworm</name>
    <dbReference type="NCBI Taxonomy" id="27835"/>
    <lineage>
        <taxon>Eukaryota</taxon>
        <taxon>Metazoa</taxon>
        <taxon>Ecdysozoa</taxon>
        <taxon>Nematoda</taxon>
        <taxon>Chromadorea</taxon>
        <taxon>Rhabditida</taxon>
        <taxon>Rhabditina</taxon>
        <taxon>Rhabditomorpha</taxon>
        <taxon>Strongyloidea</taxon>
        <taxon>Heligmosomidae</taxon>
        <taxon>Nippostrongylus</taxon>
    </lineage>
</organism>
<sequence length="184" mass="20643">MKLFRTSEVIRSTDHGTSEFSTQLLTSTESAEGIQATSTGAVEFLSTAGTDDSAPPVLTTEEPQVETTEFVVTTTTHPPFCIPYRDHLQITFCHRNFMRKLNELKEESPESTSVRFPLFNVTLETLISICDDLSDTRKCMGGVDKLCIHPEEPVCKRSIEISNSLFQERKSQKGNRERVSPHMA</sequence>
<accession>A0A3P7AI69</accession>